<organism evidence="6 7">
    <name type="scientific">Henosepilachna vigintioctopunctata</name>
    <dbReference type="NCBI Taxonomy" id="420089"/>
    <lineage>
        <taxon>Eukaryota</taxon>
        <taxon>Metazoa</taxon>
        <taxon>Ecdysozoa</taxon>
        <taxon>Arthropoda</taxon>
        <taxon>Hexapoda</taxon>
        <taxon>Insecta</taxon>
        <taxon>Pterygota</taxon>
        <taxon>Neoptera</taxon>
        <taxon>Endopterygota</taxon>
        <taxon>Coleoptera</taxon>
        <taxon>Polyphaga</taxon>
        <taxon>Cucujiformia</taxon>
        <taxon>Coccinelloidea</taxon>
        <taxon>Coccinellidae</taxon>
        <taxon>Epilachninae</taxon>
        <taxon>Epilachnini</taxon>
        <taxon>Henosepilachna</taxon>
    </lineage>
</organism>
<proteinExistence type="inferred from homology"/>
<protein>
    <recommendedName>
        <fullName evidence="5">SHSP domain-containing protein</fullName>
    </recommendedName>
</protein>
<dbReference type="GO" id="GO:0005634">
    <property type="term" value="C:nucleus"/>
    <property type="evidence" value="ECO:0007669"/>
    <property type="project" value="TreeGrafter"/>
</dbReference>
<feature type="region of interest" description="Disordered" evidence="4">
    <location>
        <begin position="152"/>
        <end position="180"/>
    </location>
</feature>
<dbReference type="Pfam" id="PF00011">
    <property type="entry name" value="HSP20"/>
    <property type="match status" value="1"/>
</dbReference>
<dbReference type="AlphaFoldDB" id="A0AAW1UKD4"/>
<evidence type="ECO:0000256" key="1">
    <source>
        <dbReference type="ARBA" id="ARBA00023016"/>
    </source>
</evidence>
<evidence type="ECO:0000313" key="6">
    <source>
        <dbReference type="EMBL" id="KAK9881698.1"/>
    </source>
</evidence>
<evidence type="ECO:0000256" key="2">
    <source>
        <dbReference type="PROSITE-ProRule" id="PRU00285"/>
    </source>
</evidence>
<dbReference type="Gene3D" id="2.60.40.790">
    <property type="match status" value="1"/>
</dbReference>
<sequence>MSISPWIDNYRHSFGVRPKRPPIPEFTYDPDDFRYLQFGGSPPKQWSSSDENFNITSNNEEVIFSKDEFRVIIDVQEFSPEELTLKTSGNMVTIDAKYKKKEGYQGFVSRHFKRLITIPKYYDIGRIKYQISPKGILTIIAPKINNDGVRDQKTKEIEQTSQTVTQADQGEQEKCPISKL</sequence>
<dbReference type="GO" id="GO:0051082">
    <property type="term" value="F:unfolded protein binding"/>
    <property type="evidence" value="ECO:0007669"/>
    <property type="project" value="TreeGrafter"/>
</dbReference>
<dbReference type="CDD" id="cd06526">
    <property type="entry name" value="metazoan_ACD"/>
    <property type="match status" value="1"/>
</dbReference>
<evidence type="ECO:0000256" key="4">
    <source>
        <dbReference type="SAM" id="MobiDB-lite"/>
    </source>
</evidence>
<evidence type="ECO:0000259" key="5">
    <source>
        <dbReference type="PROSITE" id="PS01031"/>
    </source>
</evidence>
<evidence type="ECO:0000256" key="3">
    <source>
        <dbReference type="RuleBase" id="RU003616"/>
    </source>
</evidence>
<dbReference type="PANTHER" id="PTHR45640">
    <property type="entry name" value="HEAT SHOCK PROTEIN HSP-12.2-RELATED"/>
    <property type="match status" value="1"/>
</dbReference>
<dbReference type="InterPro" id="IPR002068">
    <property type="entry name" value="A-crystallin/Hsp20_dom"/>
</dbReference>
<comment type="similarity">
    <text evidence="2 3">Belongs to the small heat shock protein (HSP20) family.</text>
</comment>
<dbReference type="GO" id="GO:0005737">
    <property type="term" value="C:cytoplasm"/>
    <property type="evidence" value="ECO:0007669"/>
    <property type="project" value="TreeGrafter"/>
</dbReference>
<dbReference type="PANTHER" id="PTHR45640:SF13">
    <property type="entry name" value="HEAT SHOCK PROTEIN 22-RELATED"/>
    <property type="match status" value="1"/>
</dbReference>
<name>A0AAW1UKD4_9CUCU</name>
<dbReference type="SUPFAM" id="SSF49764">
    <property type="entry name" value="HSP20-like chaperones"/>
    <property type="match status" value="1"/>
</dbReference>
<dbReference type="InterPro" id="IPR001436">
    <property type="entry name" value="Alpha-crystallin/sHSP_animal"/>
</dbReference>
<feature type="compositionally biased region" description="Polar residues" evidence="4">
    <location>
        <begin position="159"/>
        <end position="169"/>
    </location>
</feature>
<dbReference type="PRINTS" id="PR00299">
    <property type="entry name" value="ACRYSTALLIN"/>
</dbReference>
<feature type="compositionally biased region" description="Basic and acidic residues" evidence="4">
    <location>
        <begin position="171"/>
        <end position="180"/>
    </location>
</feature>
<evidence type="ECO:0000313" key="7">
    <source>
        <dbReference type="Proteomes" id="UP001431783"/>
    </source>
</evidence>
<dbReference type="InterPro" id="IPR008978">
    <property type="entry name" value="HSP20-like_chaperone"/>
</dbReference>
<comment type="caution">
    <text evidence="6">The sequence shown here is derived from an EMBL/GenBank/DDBJ whole genome shotgun (WGS) entry which is preliminary data.</text>
</comment>
<dbReference type="GO" id="GO:0042026">
    <property type="term" value="P:protein refolding"/>
    <property type="evidence" value="ECO:0007669"/>
    <property type="project" value="TreeGrafter"/>
</dbReference>
<dbReference type="GO" id="GO:0009408">
    <property type="term" value="P:response to heat"/>
    <property type="evidence" value="ECO:0007669"/>
    <property type="project" value="TreeGrafter"/>
</dbReference>
<keyword evidence="7" id="KW-1185">Reference proteome</keyword>
<dbReference type="PROSITE" id="PS01031">
    <property type="entry name" value="SHSP"/>
    <property type="match status" value="1"/>
</dbReference>
<accession>A0AAW1UKD4</accession>
<reference evidence="6 7" key="1">
    <citation type="submission" date="2023-03" db="EMBL/GenBank/DDBJ databases">
        <title>Genome insight into feeding habits of ladybird beetles.</title>
        <authorList>
            <person name="Li H.-S."/>
            <person name="Huang Y.-H."/>
            <person name="Pang H."/>
        </authorList>
    </citation>
    <scope>NUCLEOTIDE SEQUENCE [LARGE SCALE GENOMIC DNA]</scope>
    <source>
        <strain evidence="6">SYSU_2023b</strain>
        <tissue evidence="6">Whole body</tissue>
    </source>
</reference>
<feature type="domain" description="SHSP" evidence="5">
    <location>
        <begin position="51"/>
        <end position="160"/>
    </location>
</feature>
<keyword evidence="1" id="KW-0346">Stress response</keyword>
<dbReference type="Proteomes" id="UP001431783">
    <property type="component" value="Unassembled WGS sequence"/>
</dbReference>
<dbReference type="EMBL" id="JARQZJ010000070">
    <property type="protein sequence ID" value="KAK9881698.1"/>
    <property type="molecule type" value="Genomic_DNA"/>
</dbReference>
<gene>
    <name evidence="6" type="ORF">WA026_017217</name>
</gene>